<protein>
    <submittedName>
        <fullName evidence="2">Uncharacterized protein</fullName>
    </submittedName>
</protein>
<reference evidence="2 3" key="1">
    <citation type="submission" date="2019-04" db="EMBL/GenBank/DDBJ databases">
        <title>Chitiniphilus eburnea sp. nov., a novel chitinolytic bacterium isolated from aquaculture sludge.</title>
        <authorList>
            <person name="Sheng M."/>
        </authorList>
    </citation>
    <scope>NUCLEOTIDE SEQUENCE [LARGE SCALE GENOMIC DNA]</scope>
    <source>
        <strain evidence="2 3">HX-2-15</strain>
    </source>
</reference>
<feature type="region of interest" description="Disordered" evidence="1">
    <location>
        <begin position="1"/>
        <end position="46"/>
    </location>
</feature>
<organism evidence="2 3">
    <name type="scientific">Chitiniphilus eburneus</name>
    <dbReference type="NCBI Taxonomy" id="2571148"/>
    <lineage>
        <taxon>Bacteria</taxon>
        <taxon>Pseudomonadati</taxon>
        <taxon>Pseudomonadota</taxon>
        <taxon>Betaproteobacteria</taxon>
        <taxon>Neisseriales</taxon>
        <taxon>Chitinibacteraceae</taxon>
        <taxon>Chitiniphilus</taxon>
    </lineage>
</organism>
<evidence type="ECO:0000313" key="2">
    <source>
        <dbReference type="EMBL" id="TJZ64486.1"/>
    </source>
</evidence>
<gene>
    <name evidence="2" type="ORF">FAZ21_18990</name>
</gene>
<dbReference type="Proteomes" id="UP000310016">
    <property type="component" value="Unassembled WGS sequence"/>
</dbReference>
<evidence type="ECO:0000256" key="1">
    <source>
        <dbReference type="SAM" id="MobiDB-lite"/>
    </source>
</evidence>
<dbReference type="AlphaFoldDB" id="A0A4U0PA57"/>
<sequence>MLDALSGRAGRFISFASPKETNQRKGDPASTPFGFPRSRQSGGGCGTRALRALRQSSPNSRPLVFRSALLKGTRQTILSPGPSP</sequence>
<name>A0A4U0PA57_9NEIS</name>
<accession>A0A4U0PA57</accession>
<comment type="caution">
    <text evidence="2">The sequence shown here is derived from an EMBL/GenBank/DDBJ whole genome shotgun (WGS) entry which is preliminary data.</text>
</comment>
<evidence type="ECO:0000313" key="3">
    <source>
        <dbReference type="Proteomes" id="UP000310016"/>
    </source>
</evidence>
<proteinExistence type="predicted"/>
<keyword evidence="3" id="KW-1185">Reference proteome</keyword>
<dbReference type="EMBL" id="SUMF01000045">
    <property type="protein sequence ID" value="TJZ64486.1"/>
    <property type="molecule type" value="Genomic_DNA"/>
</dbReference>